<feature type="domain" description="Fe/B12 periplasmic-binding" evidence="7">
    <location>
        <begin position="36"/>
        <end position="300"/>
    </location>
</feature>
<evidence type="ECO:0000256" key="6">
    <source>
        <dbReference type="SAM" id="SignalP"/>
    </source>
</evidence>
<keyword evidence="4" id="KW-0406">Ion transport</keyword>
<dbReference type="PRINTS" id="PR01715">
    <property type="entry name" value="FERRIBNDNGPP"/>
</dbReference>
<evidence type="ECO:0000256" key="4">
    <source>
        <dbReference type="ARBA" id="ARBA00022496"/>
    </source>
</evidence>
<comment type="similarity">
    <text evidence="2">Belongs to the bacterial solute-binding protein 8 family.</text>
</comment>
<dbReference type="Gene3D" id="3.40.50.1980">
    <property type="entry name" value="Nitrogenase molybdenum iron protein domain"/>
    <property type="match status" value="2"/>
</dbReference>
<dbReference type="GO" id="GO:0030288">
    <property type="term" value="C:outer membrane-bounded periplasmic space"/>
    <property type="evidence" value="ECO:0007669"/>
    <property type="project" value="TreeGrafter"/>
</dbReference>
<evidence type="ECO:0000256" key="3">
    <source>
        <dbReference type="ARBA" id="ARBA00022448"/>
    </source>
</evidence>
<dbReference type="PANTHER" id="PTHR30532:SF1">
    <property type="entry name" value="IRON(3+)-HYDROXAMATE-BINDING PROTEIN FHUD"/>
    <property type="match status" value="1"/>
</dbReference>
<dbReference type="EMBL" id="QFQS01000001">
    <property type="protein sequence ID" value="PZR00109.1"/>
    <property type="molecule type" value="Genomic_DNA"/>
</dbReference>
<evidence type="ECO:0000256" key="5">
    <source>
        <dbReference type="ARBA" id="ARBA00022729"/>
    </source>
</evidence>
<dbReference type="PANTHER" id="PTHR30532">
    <property type="entry name" value="IRON III DICITRATE-BINDING PERIPLASMIC PROTEIN"/>
    <property type="match status" value="1"/>
</dbReference>
<comment type="subcellular location">
    <subcellularLocation>
        <location evidence="1">Cell envelope</location>
    </subcellularLocation>
</comment>
<dbReference type="Pfam" id="PF01497">
    <property type="entry name" value="Peripla_BP_2"/>
    <property type="match status" value="1"/>
</dbReference>
<evidence type="ECO:0000259" key="7">
    <source>
        <dbReference type="PROSITE" id="PS50983"/>
    </source>
</evidence>
<organism evidence="8 9">
    <name type="scientific">Cereibacter sphaeroides</name>
    <name type="common">Rhodobacter sphaeroides</name>
    <dbReference type="NCBI Taxonomy" id="1063"/>
    <lineage>
        <taxon>Bacteria</taxon>
        <taxon>Pseudomonadati</taxon>
        <taxon>Pseudomonadota</taxon>
        <taxon>Alphaproteobacteria</taxon>
        <taxon>Rhodobacterales</taxon>
        <taxon>Paracoccaceae</taxon>
        <taxon>Cereibacter</taxon>
    </lineage>
</organism>
<dbReference type="GO" id="GO:1901678">
    <property type="term" value="P:iron coordination entity transport"/>
    <property type="evidence" value="ECO:0007669"/>
    <property type="project" value="UniProtKB-ARBA"/>
</dbReference>
<dbReference type="PROSITE" id="PS50983">
    <property type="entry name" value="FE_B12_PBP"/>
    <property type="match status" value="1"/>
</dbReference>
<keyword evidence="4" id="KW-0408">Iron</keyword>
<accession>A0A2W5SAR7</accession>
<keyword evidence="5 6" id="KW-0732">Signal</keyword>
<comment type="caution">
    <text evidence="8">The sequence shown here is derived from an EMBL/GenBank/DDBJ whole genome shotgun (WGS) entry which is preliminary data.</text>
</comment>
<evidence type="ECO:0000256" key="1">
    <source>
        <dbReference type="ARBA" id="ARBA00004196"/>
    </source>
</evidence>
<evidence type="ECO:0000256" key="2">
    <source>
        <dbReference type="ARBA" id="ARBA00008814"/>
    </source>
</evidence>
<evidence type="ECO:0000313" key="8">
    <source>
        <dbReference type="EMBL" id="PZR00109.1"/>
    </source>
</evidence>
<dbReference type="InterPro" id="IPR051313">
    <property type="entry name" value="Bact_iron-sidero_bind"/>
</dbReference>
<keyword evidence="3" id="KW-0813">Transport</keyword>
<protein>
    <submittedName>
        <fullName evidence="8">Iron-hydroxamate ABC transporter substrate-binding protein</fullName>
    </submittedName>
</protein>
<dbReference type="SUPFAM" id="SSF53807">
    <property type="entry name" value="Helical backbone' metal receptor"/>
    <property type="match status" value="1"/>
</dbReference>
<dbReference type="AlphaFoldDB" id="A0A2W5SAR7"/>
<sequence length="303" mass="32363">MRALIALALMALPAFADPVSVTDRRGPQTFDAPPARIATLDWSITEALLDLGVTPVGVAEPRSYADWVVEPTLPEGAVDLGLRAEPNLEALAALAPDAIVSADLDPALIPALERIAPVVIFDAFDAKHDNVQAARDIFLNLGALTGKRAEAEAMLAAQDREIDAIAARLADHFRSNHPKVTAIRLNDATSVYVNGANSVPEYVLARLGFQNELPQPVNRWGITLLRVDDLAAAENGIVLTIGPDMTGAALRKTPVWSFLPFVQAGRIAEVRPVWSYGGAMSQGRMAKAFEEALMTIPPEAVAP</sequence>
<feature type="signal peptide" evidence="6">
    <location>
        <begin position="1"/>
        <end position="16"/>
    </location>
</feature>
<dbReference type="InterPro" id="IPR002491">
    <property type="entry name" value="ABC_transptr_periplasmic_BD"/>
</dbReference>
<evidence type="ECO:0000313" key="9">
    <source>
        <dbReference type="Proteomes" id="UP000248975"/>
    </source>
</evidence>
<keyword evidence="4" id="KW-0410">Iron transport</keyword>
<name>A0A2W5SAR7_CERSP</name>
<reference evidence="8 9" key="1">
    <citation type="submission" date="2017-08" db="EMBL/GenBank/DDBJ databases">
        <title>Infants hospitalized years apart are colonized by the same room-sourced microbial strains.</title>
        <authorList>
            <person name="Brooks B."/>
            <person name="Olm M.R."/>
            <person name="Firek B.A."/>
            <person name="Baker R."/>
            <person name="Thomas B.C."/>
            <person name="Morowitz M.J."/>
            <person name="Banfield J.F."/>
        </authorList>
    </citation>
    <scope>NUCLEOTIDE SEQUENCE [LARGE SCALE GENOMIC DNA]</scope>
    <source>
        <strain evidence="8">S2_003_000_R2_11</strain>
    </source>
</reference>
<dbReference type="Proteomes" id="UP000248975">
    <property type="component" value="Unassembled WGS sequence"/>
</dbReference>
<proteinExistence type="inferred from homology"/>
<feature type="chain" id="PRO_5015903135" evidence="6">
    <location>
        <begin position="17"/>
        <end position="303"/>
    </location>
</feature>
<gene>
    <name evidence="8" type="ORF">DI533_05760</name>
</gene>
<dbReference type="CDD" id="cd01146">
    <property type="entry name" value="FhuD"/>
    <property type="match status" value="1"/>
</dbReference>